<proteinExistence type="predicted"/>
<dbReference type="Proteomes" id="UP000809273">
    <property type="component" value="Unassembled WGS sequence"/>
</dbReference>
<sequence length="146" mass="16863">MEKVEKVENVDRRILWLRISYWVGAILDGLWVVPMYFPRLGARIYGIEDLTFGGDFRYALAIGAALMLGWTFLLIWADRKPVQRRGVLLLTIFPVKVGLDLANIYLFVYGYATVKGMLPSWILSFLLYVLFIYSYVNSRSLVEKKG</sequence>
<dbReference type="AlphaFoldDB" id="A0A9D8KHJ8"/>
<organism evidence="2 3">
    <name type="scientific">Candidatus Zymogenus saltonus</name>
    <dbReference type="NCBI Taxonomy" id="2844893"/>
    <lineage>
        <taxon>Bacteria</taxon>
        <taxon>Deltaproteobacteria</taxon>
        <taxon>Candidatus Zymogenia</taxon>
        <taxon>Candidatus Zymogeniales</taxon>
        <taxon>Candidatus Zymogenaceae</taxon>
        <taxon>Candidatus Zymogenus</taxon>
    </lineage>
</organism>
<accession>A0A9D8KHJ8</accession>
<name>A0A9D8KHJ8_9DELT</name>
<feature type="transmembrane region" description="Helical" evidence="1">
    <location>
        <begin position="58"/>
        <end position="76"/>
    </location>
</feature>
<reference evidence="2" key="2">
    <citation type="submission" date="2021-01" db="EMBL/GenBank/DDBJ databases">
        <authorList>
            <person name="Hahn C.R."/>
            <person name="Youssef N.H."/>
            <person name="Elshahed M."/>
        </authorList>
    </citation>
    <scope>NUCLEOTIDE SEQUENCE</scope>
    <source>
        <strain evidence="2">Zod_Metabat.24</strain>
    </source>
</reference>
<dbReference type="EMBL" id="JAFGIX010000088">
    <property type="protein sequence ID" value="MBN1574779.1"/>
    <property type="molecule type" value="Genomic_DNA"/>
</dbReference>
<feature type="transmembrane region" description="Helical" evidence="1">
    <location>
        <begin position="21"/>
        <end position="38"/>
    </location>
</feature>
<reference evidence="2" key="1">
    <citation type="journal article" date="2021" name="Environ. Microbiol.">
        <title>Genomic characterization of three novel Desulfobacterota classes expand the metabolic and phylogenetic diversity of the phylum.</title>
        <authorList>
            <person name="Murphy C.L."/>
            <person name="Biggerstaff J."/>
            <person name="Eichhorn A."/>
            <person name="Ewing E."/>
            <person name="Shahan R."/>
            <person name="Soriano D."/>
            <person name="Stewart S."/>
            <person name="VanMol K."/>
            <person name="Walker R."/>
            <person name="Walters P."/>
            <person name="Elshahed M.S."/>
            <person name="Youssef N.H."/>
        </authorList>
    </citation>
    <scope>NUCLEOTIDE SEQUENCE</scope>
    <source>
        <strain evidence="2">Zod_Metabat.24</strain>
    </source>
</reference>
<feature type="transmembrane region" description="Helical" evidence="1">
    <location>
        <begin position="118"/>
        <end position="136"/>
    </location>
</feature>
<protein>
    <submittedName>
        <fullName evidence="2">Uncharacterized protein</fullName>
    </submittedName>
</protein>
<gene>
    <name evidence="2" type="ORF">JW984_16405</name>
</gene>
<keyword evidence="1" id="KW-1133">Transmembrane helix</keyword>
<evidence type="ECO:0000313" key="3">
    <source>
        <dbReference type="Proteomes" id="UP000809273"/>
    </source>
</evidence>
<feature type="transmembrane region" description="Helical" evidence="1">
    <location>
        <begin position="88"/>
        <end position="112"/>
    </location>
</feature>
<keyword evidence="1" id="KW-0472">Membrane</keyword>
<evidence type="ECO:0000313" key="2">
    <source>
        <dbReference type="EMBL" id="MBN1574779.1"/>
    </source>
</evidence>
<evidence type="ECO:0000256" key="1">
    <source>
        <dbReference type="SAM" id="Phobius"/>
    </source>
</evidence>
<keyword evidence="1" id="KW-0812">Transmembrane</keyword>
<comment type="caution">
    <text evidence="2">The sequence shown here is derived from an EMBL/GenBank/DDBJ whole genome shotgun (WGS) entry which is preliminary data.</text>
</comment>